<evidence type="ECO:0000256" key="4">
    <source>
        <dbReference type="ARBA" id="ARBA00023136"/>
    </source>
</evidence>
<comment type="subcellular location">
    <subcellularLocation>
        <location evidence="1">Membrane</location>
        <topology evidence="1">Single-pass membrane protein</topology>
    </subcellularLocation>
</comment>
<dbReference type="InterPro" id="IPR044839">
    <property type="entry name" value="NDR1-like"/>
</dbReference>
<name>A0AAQ3Q1G1_9LILI</name>
<dbReference type="PANTHER" id="PTHR31234:SF4">
    <property type="entry name" value="EXPRESSED PROTEIN"/>
    <property type="match status" value="1"/>
</dbReference>
<evidence type="ECO:0000313" key="7">
    <source>
        <dbReference type="EMBL" id="WOK93054.1"/>
    </source>
</evidence>
<keyword evidence="3 5" id="KW-1133">Transmembrane helix</keyword>
<evidence type="ECO:0000256" key="5">
    <source>
        <dbReference type="SAM" id="Phobius"/>
    </source>
</evidence>
<dbReference type="Proteomes" id="UP001327560">
    <property type="component" value="Chromosome 1"/>
</dbReference>
<dbReference type="GO" id="GO:0016020">
    <property type="term" value="C:membrane"/>
    <property type="evidence" value="ECO:0007669"/>
    <property type="project" value="UniProtKB-SubCell"/>
</dbReference>
<dbReference type="GO" id="GO:0098542">
    <property type="term" value="P:defense response to other organism"/>
    <property type="evidence" value="ECO:0007669"/>
    <property type="project" value="InterPro"/>
</dbReference>
<proteinExistence type="predicted"/>
<keyword evidence="4 5" id="KW-0472">Membrane</keyword>
<evidence type="ECO:0000256" key="3">
    <source>
        <dbReference type="ARBA" id="ARBA00022989"/>
    </source>
</evidence>
<reference evidence="7 8" key="1">
    <citation type="submission" date="2023-10" db="EMBL/GenBank/DDBJ databases">
        <title>Chromosome-scale genome assembly provides insights into flower coloration mechanisms of Canna indica.</title>
        <authorList>
            <person name="Li C."/>
        </authorList>
    </citation>
    <scope>NUCLEOTIDE SEQUENCE [LARGE SCALE GENOMIC DNA]</scope>
    <source>
        <tissue evidence="7">Flower</tissue>
    </source>
</reference>
<sequence>MRASPKDPSMANSVAAEQIDDTVPLLPPRPPRRQFLLLCCPCLRCHFSLLSTLALAGAVLATALFLLWPADPDLSIARLRLHHVHLSTSPAIYLNVSISLSLKVRNPNFFSLDYRSLEAAIGYRGRRLGSAMSDGGCVGARQVSYVDAELFLDGIRVIHDIVYLIEDYRKGSIPFETIAEVQGKLRLIFIDIPVQGNFSCSVQVNAQNQTIIRQDCYI</sequence>
<gene>
    <name evidence="7" type="ORF">Cni_G01747</name>
</gene>
<feature type="domain" description="Late embryogenesis abundant protein LEA-2 subgroup" evidence="6">
    <location>
        <begin position="102"/>
        <end position="195"/>
    </location>
</feature>
<dbReference type="SUPFAM" id="SSF117070">
    <property type="entry name" value="LEA14-like"/>
    <property type="match status" value="1"/>
</dbReference>
<feature type="transmembrane region" description="Helical" evidence="5">
    <location>
        <begin position="35"/>
        <end position="68"/>
    </location>
</feature>
<dbReference type="PANTHER" id="PTHR31234">
    <property type="entry name" value="LATE EMBRYOGENESIS ABUNDANT (LEA) HYDROXYPROLINE-RICH GLYCOPROTEIN FAMILY"/>
    <property type="match status" value="1"/>
</dbReference>
<dbReference type="InterPro" id="IPR004864">
    <property type="entry name" value="LEA_2"/>
</dbReference>
<evidence type="ECO:0000256" key="2">
    <source>
        <dbReference type="ARBA" id="ARBA00022692"/>
    </source>
</evidence>
<keyword evidence="2 5" id="KW-0812">Transmembrane</keyword>
<keyword evidence="8" id="KW-1185">Reference proteome</keyword>
<evidence type="ECO:0000259" key="6">
    <source>
        <dbReference type="Pfam" id="PF03168"/>
    </source>
</evidence>
<dbReference type="Pfam" id="PF03168">
    <property type="entry name" value="LEA_2"/>
    <property type="match status" value="1"/>
</dbReference>
<evidence type="ECO:0000256" key="1">
    <source>
        <dbReference type="ARBA" id="ARBA00004167"/>
    </source>
</evidence>
<dbReference type="Gene3D" id="2.60.40.1820">
    <property type="match status" value="1"/>
</dbReference>
<organism evidence="7 8">
    <name type="scientific">Canna indica</name>
    <name type="common">Indian-shot</name>
    <dbReference type="NCBI Taxonomy" id="4628"/>
    <lineage>
        <taxon>Eukaryota</taxon>
        <taxon>Viridiplantae</taxon>
        <taxon>Streptophyta</taxon>
        <taxon>Embryophyta</taxon>
        <taxon>Tracheophyta</taxon>
        <taxon>Spermatophyta</taxon>
        <taxon>Magnoliopsida</taxon>
        <taxon>Liliopsida</taxon>
        <taxon>Zingiberales</taxon>
        <taxon>Cannaceae</taxon>
        <taxon>Canna</taxon>
    </lineage>
</organism>
<protein>
    <recommendedName>
        <fullName evidence="6">Late embryogenesis abundant protein LEA-2 subgroup domain-containing protein</fullName>
    </recommendedName>
</protein>
<dbReference type="AlphaFoldDB" id="A0AAQ3Q1G1"/>
<accession>A0AAQ3Q1G1</accession>
<dbReference type="EMBL" id="CP136890">
    <property type="protein sequence ID" value="WOK93054.1"/>
    <property type="molecule type" value="Genomic_DNA"/>
</dbReference>
<evidence type="ECO:0000313" key="8">
    <source>
        <dbReference type="Proteomes" id="UP001327560"/>
    </source>
</evidence>